<dbReference type="RefSeq" id="WP_146570906.1">
    <property type="nucleotide sequence ID" value="NZ_SJPH01000001.1"/>
</dbReference>
<dbReference type="SUPFAM" id="SSF53098">
    <property type="entry name" value="Ribonuclease H-like"/>
    <property type="match status" value="1"/>
</dbReference>
<dbReference type="InterPro" id="IPR002156">
    <property type="entry name" value="RNaseH_domain"/>
</dbReference>
<keyword evidence="3" id="KW-1185">Reference proteome</keyword>
<sequence length="198" mass="22169">MLAPRPRFLLIAEAESLRGSWRFALHGIDSNASVTACDFESDASDERLELLAVVRGLEALDQPSEVTLVTRSLAVRRGVKHGLEAWRNNHWRWERFGRLEPVRDADLWRRIDRALAFHRVRCRSWRADSAVSNPEPTRHASNCAETPPAFRSAILRPHFPVGTIGAIGDSPAMVVVPGRRTRRTVCLAPRRQPVAAAG</sequence>
<evidence type="ECO:0000313" key="3">
    <source>
        <dbReference type="Proteomes" id="UP000318995"/>
    </source>
</evidence>
<reference evidence="2 3" key="1">
    <citation type="submission" date="2019-02" db="EMBL/GenBank/DDBJ databases">
        <title>Deep-cultivation of Planctomycetes and their phenomic and genomic characterization uncovers novel biology.</title>
        <authorList>
            <person name="Wiegand S."/>
            <person name="Jogler M."/>
            <person name="Boedeker C."/>
            <person name="Pinto D."/>
            <person name="Vollmers J."/>
            <person name="Rivas-Marin E."/>
            <person name="Kohn T."/>
            <person name="Peeters S.H."/>
            <person name="Heuer A."/>
            <person name="Rast P."/>
            <person name="Oberbeckmann S."/>
            <person name="Bunk B."/>
            <person name="Jeske O."/>
            <person name="Meyerdierks A."/>
            <person name="Storesund J.E."/>
            <person name="Kallscheuer N."/>
            <person name="Luecker S."/>
            <person name="Lage O.M."/>
            <person name="Pohl T."/>
            <person name="Merkel B.J."/>
            <person name="Hornburger P."/>
            <person name="Mueller R.-W."/>
            <person name="Bruemmer F."/>
            <person name="Labrenz M."/>
            <person name="Spormann A.M."/>
            <person name="Op Den Camp H."/>
            <person name="Overmann J."/>
            <person name="Amann R."/>
            <person name="Jetten M.S.M."/>
            <person name="Mascher T."/>
            <person name="Medema M.H."/>
            <person name="Devos D.P."/>
            <person name="Kaster A.-K."/>
            <person name="Ovreas L."/>
            <person name="Rohde M."/>
            <person name="Galperin M.Y."/>
            <person name="Jogler C."/>
        </authorList>
    </citation>
    <scope>NUCLEOTIDE SEQUENCE [LARGE SCALE GENOMIC DNA]</scope>
    <source>
        <strain evidence="2 3">Pla111</strain>
    </source>
</reference>
<evidence type="ECO:0000259" key="1">
    <source>
        <dbReference type="PROSITE" id="PS50879"/>
    </source>
</evidence>
<proteinExistence type="predicted"/>
<dbReference type="Proteomes" id="UP000318995">
    <property type="component" value="Unassembled WGS sequence"/>
</dbReference>
<gene>
    <name evidence="2" type="primary">rnhA_1</name>
    <name evidence="2" type="ORF">Pla111_04370</name>
</gene>
<evidence type="ECO:0000313" key="2">
    <source>
        <dbReference type="EMBL" id="TWT48662.1"/>
    </source>
</evidence>
<name>A0A5C5WFX2_9BACT</name>
<dbReference type="OrthoDB" id="277546at2"/>
<accession>A0A5C5WFX2</accession>
<dbReference type="EC" id="3.1.26.4" evidence="2"/>
<keyword evidence="2" id="KW-0378">Hydrolase</keyword>
<dbReference type="GO" id="GO:0003676">
    <property type="term" value="F:nucleic acid binding"/>
    <property type="evidence" value="ECO:0007669"/>
    <property type="project" value="InterPro"/>
</dbReference>
<dbReference type="GO" id="GO:0004523">
    <property type="term" value="F:RNA-DNA hybrid ribonuclease activity"/>
    <property type="evidence" value="ECO:0007669"/>
    <property type="project" value="UniProtKB-EC"/>
</dbReference>
<dbReference type="Pfam" id="PF00075">
    <property type="entry name" value="RNase_H"/>
    <property type="match status" value="1"/>
</dbReference>
<dbReference type="PROSITE" id="PS50879">
    <property type="entry name" value="RNASE_H_1"/>
    <property type="match status" value="1"/>
</dbReference>
<feature type="domain" description="RNase H type-1" evidence="1">
    <location>
        <begin position="1"/>
        <end position="145"/>
    </location>
</feature>
<comment type="caution">
    <text evidence="2">The sequence shown here is derived from an EMBL/GenBank/DDBJ whole genome shotgun (WGS) entry which is preliminary data.</text>
</comment>
<organism evidence="2 3">
    <name type="scientific">Botrimarina hoheduenensis</name>
    <dbReference type="NCBI Taxonomy" id="2528000"/>
    <lineage>
        <taxon>Bacteria</taxon>
        <taxon>Pseudomonadati</taxon>
        <taxon>Planctomycetota</taxon>
        <taxon>Planctomycetia</taxon>
        <taxon>Pirellulales</taxon>
        <taxon>Lacipirellulaceae</taxon>
        <taxon>Botrimarina</taxon>
    </lineage>
</organism>
<dbReference type="EMBL" id="SJPH01000001">
    <property type="protein sequence ID" value="TWT48662.1"/>
    <property type="molecule type" value="Genomic_DNA"/>
</dbReference>
<dbReference type="Gene3D" id="3.30.420.10">
    <property type="entry name" value="Ribonuclease H-like superfamily/Ribonuclease H"/>
    <property type="match status" value="1"/>
</dbReference>
<dbReference type="AlphaFoldDB" id="A0A5C5WFX2"/>
<dbReference type="InterPro" id="IPR012337">
    <property type="entry name" value="RNaseH-like_sf"/>
</dbReference>
<dbReference type="InterPro" id="IPR036397">
    <property type="entry name" value="RNaseH_sf"/>
</dbReference>
<protein>
    <submittedName>
        <fullName evidence="2">Ribonuclease HI</fullName>
        <ecNumber evidence="2">3.1.26.4</ecNumber>
    </submittedName>
</protein>